<protein>
    <submittedName>
        <fullName evidence="8">Aspartate aminotransferase family protein</fullName>
    </submittedName>
</protein>
<proteinExistence type="inferred from homology"/>
<dbReference type="GO" id="GO:0030170">
    <property type="term" value="F:pyridoxal phosphate binding"/>
    <property type="evidence" value="ECO:0007669"/>
    <property type="project" value="InterPro"/>
</dbReference>
<accession>A0AB39Y7D3</accession>
<evidence type="ECO:0000256" key="7">
    <source>
        <dbReference type="RuleBase" id="RU000382"/>
    </source>
</evidence>
<keyword evidence="4 6" id="KW-0663">Pyridoxal phosphate</keyword>
<dbReference type="InterPro" id="IPR015421">
    <property type="entry name" value="PyrdxlP-dep_Trfase_major"/>
</dbReference>
<dbReference type="GO" id="GO:0005737">
    <property type="term" value="C:cytoplasm"/>
    <property type="evidence" value="ECO:0007669"/>
    <property type="project" value="TreeGrafter"/>
</dbReference>
<evidence type="ECO:0000256" key="6">
    <source>
        <dbReference type="PIRSR" id="PIRSR602129-50"/>
    </source>
</evidence>
<evidence type="ECO:0000256" key="3">
    <source>
        <dbReference type="ARBA" id="ARBA00022793"/>
    </source>
</evidence>
<dbReference type="GO" id="GO:0004058">
    <property type="term" value="F:aromatic-L-amino-acid decarboxylase activity"/>
    <property type="evidence" value="ECO:0007669"/>
    <property type="project" value="UniProtKB-ARBA"/>
</dbReference>
<dbReference type="Pfam" id="PF00282">
    <property type="entry name" value="Pyridoxal_deC"/>
    <property type="match status" value="1"/>
</dbReference>
<feature type="modified residue" description="N6-(pyridoxal phosphate)lysine" evidence="6">
    <location>
        <position position="306"/>
    </location>
</feature>
<evidence type="ECO:0000256" key="5">
    <source>
        <dbReference type="ARBA" id="ARBA00023239"/>
    </source>
</evidence>
<dbReference type="Gene3D" id="3.90.1150.170">
    <property type="match status" value="1"/>
</dbReference>
<dbReference type="Gene3D" id="3.40.640.10">
    <property type="entry name" value="Type I PLP-dependent aspartate aminotransferase-like (Major domain)"/>
    <property type="match status" value="1"/>
</dbReference>
<gene>
    <name evidence="8" type="ORF">AB5J51_25345</name>
</gene>
<organism evidence="8">
    <name type="scientific">Streptomyces sp. R33</name>
    <dbReference type="NCBI Taxonomy" id="3238629"/>
    <lineage>
        <taxon>Bacteria</taxon>
        <taxon>Bacillati</taxon>
        <taxon>Actinomycetota</taxon>
        <taxon>Actinomycetes</taxon>
        <taxon>Kitasatosporales</taxon>
        <taxon>Streptomycetaceae</taxon>
        <taxon>Streptomyces</taxon>
    </lineage>
</organism>
<dbReference type="InterPro" id="IPR010977">
    <property type="entry name" value="Aromatic_deC"/>
</dbReference>
<dbReference type="SUPFAM" id="SSF53383">
    <property type="entry name" value="PLP-dependent transferases"/>
    <property type="match status" value="1"/>
</dbReference>
<keyword evidence="8" id="KW-0032">Aminotransferase</keyword>
<reference evidence="8" key="1">
    <citation type="submission" date="2024-08" db="EMBL/GenBank/DDBJ databases">
        <authorList>
            <person name="Yu S.T."/>
        </authorList>
    </citation>
    <scope>NUCLEOTIDE SEQUENCE</scope>
    <source>
        <strain evidence="8">R33</strain>
    </source>
</reference>
<keyword evidence="3" id="KW-0210">Decarboxylase</keyword>
<dbReference type="InterPro" id="IPR015424">
    <property type="entry name" value="PyrdxlP-dep_Trfase"/>
</dbReference>
<name>A0AB39Y7D3_9ACTN</name>
<dbReference type="GO" id="GO:0019752">
    <property type="term" value="P:carboxylic acid metabolic process"/>
    <property type="evidence" value="ECO:0007669"/>
    <property type="project" value="InterPro"/>
</dbReference>
<dbReference type="RefSeq" id="WP_136225522.1">
    <property type="nucleotide sequence ID" value="NZ_CP165727.1"/>
</dbReference>
<evidence type="ECO:0000256" key="2">
    <source>
        <dbReference type="ARBA" id="ARBA00009533"/>
    </source>
</evidence>
<keyword evidence="8" id="KW-0808">Transferase</keyword>
<sequence length="493" mass="53963">MRSHLLNETTADLYRRSVTEGVERVAAKLATTERPHTGISVDELAPVINGIDLDRPLEDPAAVLDELEEVYLRDAVYFHHPRYLGHLNCPVVIPAVLGEAVLSAVNSSLDTWDQSIGGTLIERRLIDWTAQRIGLGPDADGIFTSGGSQSNFHALLLARDEACRKVMQSSERALPKSEVLPKLRIFTSEASHFSVKKSAAMLGLGYEAVIAVPVDRGRRMDTSVLALELENCAAEGLFPMAVVATAGTTDFGSIDPLPEIARLAAEHSAWMHVDAAYGCGLLVSPTRRHLLDGIERADSVTVDYHKSFFQPVSSSAMLVRDRDTLKHATYHADYLNPRRMAQERIPNQVDKSIQTTRRFDALKLWMTLRTMGADGLGSLFDEVIELAAAGWDIIDADPRFEVVVKPQISTLVFRYVPGGDVRRDLVDEANLQARKALFASGEAVVAGTKVDGDQYLKFTLLNPQTTTADIAAVLDLLASHAEQYLGESLVHAS</sequence>
<evidence type="ECO:0000313" key="8">
    <source>
        <dbReference type="EMBL" id="XDV66015.1"/>
    </source>
</evidence>
<dbReference type="GO" id="GO:0008483">
    <property type="term" value="F:transaminase activity"/>
    <property type="evidence" value="ECO:0007669"/>
    <property type="project" value="UniProtKB-KW"/>
</dbReference>
<comment type="similarity">
    <text evidence="2 7">Belongs to the group II decarboxylase family.</text>
</comment>
<dbReference type="EMBL" id="CP165727">
    <property type="protein sequence ID" value="XDV66015.1"/>
    <property type="molecule type" value="Genomic_DNA"/>
</dbReference>
<dbReference type="CDD" id="cd06450">
    <property type="entry name" value="DOPA_deC_like"/>
    <property type="match status" value="1"/>
</dbReference>
<keyword evidence="5 7" id="KW-0456">Lyase</keyword>
<dbReference type="InterPro" id="IPR002129">
    <property type="entry name" value="PyrdxlP-dep_de-COase"/>
</dbReference>
<dbReference type="PANTHER" id="PTHR45677:SF8">
    <property type="entry name" value="CYSTEINE SULFINIC ACID DECARBOXYLASE"/>
    <property type="match status" value="1"/>
</dbReference>
<dbReference type="PANTHER" id="PTHR45677">
    <property type="entry name" value="GLUTAMATE DECARBOXYLASE-RELATED"/>
    <property type="match status" value="1"/>
</dbReference>
<evidence type="ECO:0000256" key="4">
    <source>
        <dbReference type="ARBA" id="ARBA00022898"/>
    </source>
</evidence>
<comment type="cofactor">
    <cofactor evidence="1 6 7">
        <name>pyridoxal 5'-phosphate</name>
        <dbReference type="ChEBI" id="CHEBI:597326"/>
    </cofactor>
</comment>
<evidence type="ECO:0000256" key="1">
    <source>
        <dbReference type="ARBA" id="ARBA00001933"/>
    </source>
</evidence>
<dbReference type="AlphaFoldDB" id="A0AB39Y7D3"/>
<dbReference type="GO" id="GO:0006520">
    <property type="term" value="P:amino acid metabolic process"/>
    <property type="evidence" value="ECO:0007669"/>
    <property type="project" value="InterPro"/>
</dbReference>
<dbReference type="PRINTS" id="PR00800">
    <property type="entry name" value="YHDCRBOXLASE"/>
</dbReference>